<protein>
    <recommendedName>
        <fullName evidence="2">VOC domain-containing protein</fullName>
    </recommendedName>
</protein>
<dbReference type="Gene3D" id="3.10.180.10">
    <property type="entry name" value="2,3-Dihydroxybiphenyl 1,2-Dioxygenase, domain 1"/>
    <property type="match status" value="2"/>
</dbReference>
<keyword evidence="1" id="KW-0479">Metal-binding</keyword>
<dbReference type="PANTHER" id="PTHR43048:SF3">
    <property type="entry name" value="METHYLMALONYL-COA EPIMERASE, MITOCHONDRIAL"/>
    <property type="match status" value="1"/>
</dbReference>
<evidence type="ECO:0000256" key="1">
    <source>
        <dbReference type="ARBA" id="ARBA00022723"/>
    </source>
</evidence>
<evidence type="ECO:0000259" key="2">
    <source>
        <dbReference type="PROSITE" id="PS51819"/>
    </source>
</evidence>
<feature type="domain" description="VOC" evidence="2">
    <location>
        <begin position="16"/>
        <end position="154"/>
    </location>
</feature>
<dbReference type="Pfam" id="PF13669">
    <property type="entry name" value="Glyoxalase_4"/>
    <property type="match status" value="1"/>
</dbReference>
<dbReference type="OrthoDB" id="5177371at2"/>
<sequence length="304" mass="32812">MNDESTSVAPVIRPGYFHRLAIACGAGQQMDSWLRNVLGARPLTSRIRQVHGLPMHQPGAGASDESGAVSEMLWLGGIPVALLTATDGDGPLGRYVARYGTGLHSVAWTVEDLWAAETLLRRRGVRITGVDVPGRHFFMHPADTSGLLVEWSDTDFADDPRDGGALPEVPAPLVDVRSVAWLTVTVRDARAAAELLASLMEATAVRGNPVGDPEHEDTVDLRIGDVVVRLVSPRSTRSRYAAAVEQHGERLHAMCLRVDDLDGTLATLEREGLHVTAREGCRAWTDPAATLGMPLEWTGRRGRG</sequence>
<dbReference type="KEGG" id="stri:C7M71_001195"/>
<organism evidence="3 4">
    <name type="scientific">Peterkaempfera bronchialis</name>
    <dbReference type="NCBI Taxonomy" id="2126346"/>
    <lineage>
        <taxon>Bacteria</taxon>
        <taxon>Bacillati</taxon>
        <taxon>Actinomycetota</taxon>
        <taxon>Actinomycetes</taxon>
        <taxon>Kitasatosporales</taxon>
        <taxon>Streptomycetaceae</taxon>
        <taxon>Peterkaempfera</taxon>
    </lineage>
</organism>
<feature type="domain" description="VOC" evidence="2">
    <location>
        <begin position="178"/>
        <end position="304"/>
    </location>
</feature>
<dbReference type="SUPFAM" id="SSF54593">
    <property type="entry name" value="Glyoxalase/Bleomycin resistance protein/Dihydroxybiphenyl dioxygenase"/>
    <property type="match status" value="2"/>
</dbReference>
<reference evidence="4" key="1">
    <citation type="submission" date="2018-07" db="EMBL/GenBank/DDBJ databases">
        <title>Streptacidiphilus bronchialis DSM 106435 chromosome.</title>
        <authorList>
            <person name="Batra D."/>
            <person name="Gulvik C.A."/>
        </authorList>
    </citation>
    <scope>NUCLEOTIDE SEQUENCE [LARGE SCALE GENOMIC DNA]</scope>
    <source>
        <strain evidence="4">DSM 106435</strain>
    </source>
</reference>
<dbReference type="PROSITE" id="PS51819">
    <property type="entry name" value="VOC"/>
    <property type="match status" value="2"/>
</dbReference>
<keyword evidence="4" id="KW-1185">Reference proteome</keyword>
<dbReference type="GO" id="GO:0004493">
    <property type="term" value="F:methylmalonyl-CoA epimerase activity"/>
    <property type="evidence" value="ECO:0007669"/>
    <property type="project" value="TreeGrafter"/>
</dbReference>
<name>A0A345SRE4_9ACTN</name>
<evidence type="ECO:0000313" key="3">
    <source>
        <dbReference type="EMBL" id="AXI76299.1"/>
    </source>
</evidence>
<gene>
    <name evidence="3" type="ORF">C7M71_001195</name>
</gene>
<dbReference type="AlphaFoldDB" id="A0A345SRE4"/>
<dbReference type="RefSeq" id="WP_111489131.1">
    <property type="nucleotide sequence ID" value="NZ_CP031264.1"/>
</dbReference>
<proteinExistence type="predicted"/>
<dbReference type="InterPro" id="IPR051785">
    <property type="entry name" value="MMCE/EMCE_epimerase"/>
</dbReference>
<evidence type="ECO:0000313" key="4">
    <source>
        <dbReference type="Proteomes" id="UP000249340"/>
    </source>
</evidence>
<dbReference type="PANTHER" id="PTHR43048">
    <property type="entry name" value="METHYLMALONYL-COA EPIMERASE"/>
    <property type="match status" value="1"/>
</dbReference>
<dbReference type="Proteomes" id="UP000249340">
    <property type="component" value="Chromosome"/>
</dbReference>
<dbReference type="GO" id="GO:0046491">
    <property type="term" value="P:L-methylmalonyl-CoA metabolic process"/>
    <property type="evidence" value="ECO:0007669"/>
    <property type="project" value="TreeGrafter"/>
</dbReference>
<dbReference type="InterPro" id="IPR029068">
    <property type="entry name" value="Glyas_Bleomycin-R_OHBP_Dase"/>
</dbReference>
<dbReference type="InterPro" id="IPR037523">
    <property type="entry name" value="VOC_core"/>
</dbReference>
<dbReference type="GO" id="GO:0046872">
    <property type="term" value="F:metal ion binding"/>
    <property type="evidence" value="ECO:0007669"/>
    <property type="project" value="UniProtKB-KW"/>
</dbReference>
<accession>A0A345SRE4</accession>
<dbReference type="EMBL" id="CP031264">
    <property type="protein sequence ID" value="AXI76299.1"/>
    <property type="molecule type" value="Genomic_DNA"/>
</dbReference>